<accession>A0ABV4NST7</accession>
<reference evidence="3 4" key="1">
    <citation type="submission" date="2024-08" db="EMBL/GenBank/DDBJ databases">
        <authorList>
            <person name="Ishaq N."/>
        </authorList>
    </citation>
    <scope>NUCLEOTIDE SEQUENCE [LARGE SCALE GENOMIC DNA]</scope>
    <source>
        <strain evidence="3 4">JCM 30400</strain>
    </source>
</reference>
<gene>
    <name evidence="3" type="ORF">ACCI51_18340</name>
</gene>
<dbReference type="Pfam" id="PF03168">
    <property type="entry name" value="LEA_2"/>
    <property type="match status" value="1"/>
</dbReference>
<feature type="chain" id="PRO_5047144431" evidence="1">
    <location>
        <begin position="24"/>
        <end position="157"/>
    </location>
</feature>
<evidence type="ECO:0000256" key="1">
    <source>
        <dbReference type="SAM" id="SignalP"/>
    </source>
</evidence>
<proteinExistence type="predicted"/>
<dbReference type="RefSeq" id="WP_299587471.1">
    <property type="nucleotide sequence ID" value="NZ_JBGMEL010000028.1"/>
</dbReference>
<dbReference type="SUPFAM" id="SSF117070">
    <property type="entry name" value="LEA14-like"/>
    <property type="match status" value="1"/>
</dbReference>
<keyword evidence="1" id="KW-0732">Signal</keyword>
<evidence type="ECO:0000259" key="2">
    <source>
        <dbReference type="SMART" id="SM00769"/>
    </source>
</evidence>
<protein>
    <submittedName>
        <fullName evidence="3">LEA type 2 family protein</fullName>
    </submittedName>
</protein>
<dbReference type="InterPro" id="IPR004864">
    <property type="entry name" value="LEA_2"/>
</dbReference>
<feature type="signal peptide" evidence="1">
    <location>
        <begin position="1"/>
        <end position="23"/>
    </location>
</feature>
<comment type="caution">
    <text evidence="3">The sequence shown here is derived from an EMBL/GenBank/DDBJ whole genome shotgun (WGS) entry which is preliminary data.</text>
</comment>
<dbReference type="InterPro" id="IPR013990">
    <property type="entry name" value="WHy-dom"/>
</dbReference>
<evidence type="ECO:0000313" key="4">
    <source>
        <dbReference type="Proteomes" id="UP001569414"/>
    </source>
</evidence>
<keyword evidence="4" id="KW-1185">Reference proteome</keyword>
<evidence type="ECO:0000313" key="3">
    <source>
        <dbReference type="EMBL" id="MFA0792501.1"/>
    </source>
</evidence>
<dbReference type="Gene3D" id="2.60.40.1820">
    <property type="match status" value="1"/>
</dbReference>
<feature type="domain" description="Water stress and hypersensitive response" evidence="2">
    <location>
        <begin position="32"/>
        <end position="150"/>
    </location>
</feature>
<name>A0ABV4NST7_9GAMM</name>
<sequence length="157" mass="17126">MAKYYRFTLVLLLTALLNGCAVLSPNFQKPEVEVVAIEPLPARAGNNLKFRIHLRVFNPNNSELALSGLYYTLRLGGHKVLTGTSNNLMPIAPYGQNDIAVDATASLVGSIFAAVNLINQNQNTVPYELEAKIGLSKSLIPSIKVNRSGVISLNQYR</sequence>
<dbReference type="EMBL" id="JBGMEL010000028">
    <property type="protein sequence ID" value="MFA0792501.1"/>
    <property type="molecule type" value="Genomic_DNA"/>
</dbReference>
<dbReference type="Proteomes" id="UP001569414">
    <property type="component" value="Unassembled WGS sequence"/>
</dbReference>
<dbReference type="SMART" id="SM00769">
    <property type="entry name" value="WHy"/>
    <property type="match status" value="1"/>
</dbReference>
<organism evidence="3 4">
    <name type="scientific">Microbulbifer echini</name>
    <dbReference type="NCBI Taxonomy" id="1529067"/>
    <lineage>
        <taxon>Bacteria</taxon>
        <taxon>Pseudomonadati</taxon>
        <taxon>Pseudomonadota</taxon>
        <taxon>Gammaproteobacteria</taxon>
        <taxon>Cellvibrionales</taxon>
        <taxon>Microbulbiferaceae</taxon>
        <taxon>Microbulbifer</taxon>
    </lineage>
</organism>